<evidence type="ECO:0000256" key="1">
    <source>
        <dbReference type="ARBA" id="ARBA00004496"/>
    </source>
</evidence>
<dbReference type="InterPro" id="IPR022635">
    <property type="entry name" value="DNA_polIII_beta_C"/>
</dbReference>
<evidence type="ECO:0000259" key="9">
    <source>
        <dbReference type="Pfam" id="PF00712"/>
    </source>
</evidence>
<feature type="domain" description="DNA polymerase III beta sliding clamp N-terminal" evidence="9">
    <location>
        <begin position="1"/>
        <end position="118"/>
    </location>
</feature>
<reference evidence="12" key="1">
    <citation type="submission" date="2018-06" db="EMBL/GenBank/DDBJ databases">
        <authorList>
            <person name="Zhirakovskaya E."/>
        </authorList>
    </citation>
    <scope>NUCLEOTIDE SEQUENCE</scope>
</reference>
<dbReference type="Gene3D" id="3.70.10.10">
    <property type="match status" value="1"/>
</dbReference>
<name>A0A3B1ACN2_9ZZZZ</name>
<dbReference type="GO" id="GO:0003887">
    <property type="term" value="F:DNA-directed DNA polymerase activity"/>
    <property type="evidence" value="ECO:0007669"/>
    <property type="project" value="UniProtKB-KW"/>
</dbReference>
<dbReference type="PANTHER" id="PTHR30478">
    <property type="entry name" value="DNA POLYMERASE III SUBUNIT BETA"/>
    <property type="match status" value="1"/>
</dbReference>
<dbReference type="GO" id="GO:0006271">
    <property type="term" value="P:DNA strand elongation involved in DNA replication"/>
    <property type="evidence" value="ECO:0007669"/>
    <property type="project" value="TreeGrafter"/>
</dbReference>
<evidence type="ECO:0000313" key="12">
    <source>
        <dbReference type="EMBL" id="VAW97267.1"/>
    </source>
</evidence>
<keyword evidence="6" id="KW-0235">DNA replication</keyword>
<dbReference type="CDD" id="cd00140">
    <property type="entry name" value="beta_clamp"/>
    <property type="match status" value="1"/>
</dbReference>
<dbReference type="Pfam" id="PF02768">
    <property type="entry name" value="DNA_pol3_beta_3"/>
    <property type="match status" value="1"/>
</dbReference>
<evidence type="ECO:0000256" key="5">
    <source>
        <dbReference type="ARBA" id="ARBA00022695"/>
    </source>
</evidence>
<evidence type="ECO:0000259" key="10">
    <source>
        <dbReference type="Pfam" id="PF02767"/>
    </source>
</evidence>
<dbReference type="Gene3D" id="3.10.150.10">
    <property type="entry name" value="DNA Polymerase III, subunit A, domain 2"/>
    <property type="match status" value="1"/>
</dbReference>
<evidence type="ECO:0000256" key="2">
    <source>
        <dbReference type="ARBA" id="ARBA00010752"/>
    </source>
</evidence>
<evidence type="ECO:0000256" key="8">
    <source>
        <dbReference type="ARBA" id="ARBA00023125"/>
    </source>
</evidence>
<dbReference type="PIRSF" id="PIRSF000804">
    <property type="entry name" value="DNA_pol_III_b"/>
    <property type="match status" value="1"/>
</dbReference>
<dbReference type="EMBL" id="UOFR01000046">
    <property type="protein sequence ID" value="VAW97267.1"/>
    <property type="molecule type" value="Genomic_DNA"/>
</dbReference>
<keyword evidence="4 12" id="KW-0808">Transferase</keyword>
<dbReference type="NCBIfam" id="TIGR00663">
    <property type="entry name" value="dnan"/>
    <property type="match status" value="1"/>
</dbReference>
<dbReference type="PANTHER" id="PTHR30478:SF0">
    <property type="entry name" value="BETA SLIDING CLAMP"/>
    <property type="match status" value="1"/>
</dbReference>
<dbReference type="GO" id="GO:0003677">
    <property type="term" value="F:DNA binding"/>
    <property type="evidence" value="ECO:0007669"/>
    <property type="project" value="UniProtKB-KW"/>
</dbReference>
<evidence type="ECO:0000259" key="11">
    <source>
        <dbReference type="Pfam" id="PF02768"/>
    </source>
</evidence>
<evidence type="ECO:0000256" key="3">
    <source>
        <dbReference type="ARBA" id="ARBA00022490"/>
    </source>
</evidence>
<dbReference type="EC" id="2.7.7.7" evidence="12"/>
<feature type="domain" description="DNA polymerase III beta sliding clamp central" evidence="10">
    <location>
        <begin position="129"/>
        <end position="243"/>
    </location>
</feature>
<keyword evidence="8" id="KW-0238">DNA-binding</keyword>
<dbReference type="Pfam" id="PF00712">
    <property type="entry name" value="DNA_pol3_beta"/>
    <property type="match status" value="1"/>
</dbReference>
<comment type="similarity">
    <text evidence="2">Belongs to the beta sliding clamp family.</text>
</comment>
<keyword evidence="7" id="KW-0239">DNA-directed DNA polymerase</keyword>
<dbReference type="InterPro" id="IPR022637">
    <property type="entry name" value="DNA_polIII_beta_cen"/>
</dbReference>
<protein>
    <submittedName>
        <fullName evidence="12">DNA polymerase III beta subunit</fullName>
        <ecNumber evidence="12">2.7.7.7</ecNumber>
    </submittedName>
</protein>
<dbReference type="GO" id="GO:0005737">
    <property type="term" value="C:cytoplasm"/>
    <property type="evidence" value="ECO:0007669"/>
    <property type="project" value="UniProtKB-SubCell"/>
</dbReference>
<organism evidence="12">
    <name type="scientific">hydrothermal vent metagenome</name>
    <dbReference type="NCBI Taxonomy" id="652676"/>
    <lineage>
        <taxon>unclassified sequences</taxon>
        <taxon>metagenomes</taxon>
        <taxon>ecological metagenomes</taxon>
    </lineage>
</organism>
<accession>A0A3B1ACN2</accession>
<gene>
    <name evidence="12" type="ORF">MNBD_GAMMA21-367</name>
</gene>
<dbReference type="FunFam" id="3.10.150.10:FF:000001">
    <property type="entry name" value="Beta sliding clamp"/>
    <property type="match status" value="1"/>
</dbReference>
<evidence type="ECO:0000256" key="7">
    <source>
        <dbReference type="ARBA" id="ARBA00022932"/>
    </source>
</evidence>
<dbReference type="SUPFAM" id="SSF55979">
    <property type="entry name" value="DNA clamp"/>
    <property type="match status" value="3"/>
</dbReference>
<dbReference type="GO" id="GO:0008408">
    <property type="term" value="F:3'-5' exonuclease activity"/>
    <property type="evidence" value="ECO:0007669"/>
    <property type="project" value="InterPro"/>
</dbReference>
<dbReference type="InterPro" id="IPR046938">
    <property type="entry name" value="DNA_clamp_sf"/>
</dbReference>
<keyword evidence="3" id="KW-0963">Cytoplasm</keyword>
<dbReference type="AlphaFoldDB" id="A0A3B1ACN2"/>
<sequence length="366" mass="41130">MKITALREDLLKPLQIVGSVVERRQQSPILANTLISVVGNQLTLTGTDLEVEMVARTEVQCDEDGDITLPARKLMDLCKTLPDGASISIQIEDERAVIRSGRSRFTLSLLPAAEFPNIEPIEDALTVKLSQAQLKQLFDQTQFAMAQQDVRYYLNGLMLEITTNTVTCVATDGHRLAHCTVPVDTGISETRQIIIPRKGVIELSRLLENKEDVLELQISTNHIRVVLPQVTFTSKLIDGKFPDYQQVIPKDPDKQLVVSRETLLQAFNRISVLSNEKFRGMRLQLENNLIRASVNNPEQEEAEEEIEVQYDSEGFEIGFNIGYFMDALSVIKTDEVSVELKDSNHSCLVKGLNDDSSKYVIMPMRL</sequence>
<comment type="subcellular location">
    <subcellularLocation>
        <location evidence="1">Cytoplasm</location>
    </subcellularLocation>
</comment>
<keyword evidence="5 12" id="KW-0548">Nucleotidyltransferase</keyword>
<dbReference type="GO" id="GO:0042802">
    <property type="term" value="F:identical protein binding"/>
    <property type="evidence" value="ECO:0007669"/>
    <property type="project" value="UniProtKB-ARBA"/>
</dbReference>
<dbReference type="GO" id="GO:0009360">
    <property type="term" value="C:DNA polymerase III complex"/>
    <property type="evidence" value="ECO:0007669"/>
    <property type="project" value="InterPro"/>
</dbReference>
<dbReference type="Pfam" id="PF02767">
    <property type="entry name" value="DNA_pol3_beta_2"/>
    <property type="match status" value="1"/>
</dbReference>
<proteinExistence type="inferred from homology"/>
<dbReference type="InterPro" id="IPR022634">
    <property type="entry name" value="DNA_polIII_beta_N"/>
</dbReference>
<evidence type="ECO:0000256" key="6">
    <source>
        <dbReference type="ARBA" id="ARBA00022705"/>
    </source>
</evidence>
<evidence type="ECO:0000256" key="4">
    <source>
        <dbReference type="ARBA" id="ARBA00022679"/>
    </source>
</evidence>
<feature type="domain" description="DNA polymerase III beta sliding clamp C-terminal" evidence="11">
    <location>
        <begin position="246"/>
        <end position="365"/>
    </location>
</feature>
<dbReference type="SMART" id="SM00480">
    <property type="entry name" value="POL3Bc"/>
    <property type="match status" value="1"/>
</dbReference>
<dbReference type="InterPro" id="IPR001001">
    <property type="entry name" value="DNA_polIII_beta"/>
</dbReference>